<accession>A0A0B7N870</accession>
<evidence type="ECO:0000313" key="1">
    <source>
        <dbReference type="EMBL" id="CEP13644.1"/>
    </source>
</evidence>
<dbReference type="AlphaFoldDB" id="A0A0B7N870"/>
<dbReference type="Proteomes" id="UP000054107">
    <property type="component" value="Unassembled WGS sequence"/>
</dbReference>
<reference evidence="1 2" key="1">
    <citation type="submission" date="2014-09" db="EMBL/GenBank/DDBJ databases">
        <authorList>
            <person name="Ellenberger Sabrina"/>
        </authorList>
    </citation>
    <scope>NUCLEOTIDE SEQUENCE [LARGE SCALE GENOMIC DNA]</scope>
    <source>
        <strain evidence="1 2">CBS 412.66</strain>
    </source>
</reference>
<sequence>MAIIKKRTIRPDEEFQQRLVIELNQVQYDTTFEADESSRPTMLTEMDLVMDALSLKARGTTMLAYRAPLAHWKVCPKP</sequence>
<evidence type="ECO:0000313" key="2">
    <source>
        <dbReference type="Proteomes" id="UP000054107"/>
    </source>
</evidence>
<organism evidence="1 2">
    <name type="scientific">Parasitella parasitica</name>
    <dbReference type="NCBI Taxonomy" id="35722"/>
    <lineage>
        <taxon>Eukaryota</taxon>
        <taxon>Fungi</taxon>
        <taxon>Fungi incertae sedis</taxon>
        <taxon>Mucoromycota</taxon>
        <taxon>Mucoromycotina</taxon>
        <taxon>Mucoromycetes</taxon>
        <taxon>Mucorales</taxon>
        <taxon>Mucorineae</taxon>
        <taxon>Mucoraceae</taxon>
        <taxon>Parasitella</taxon>
    </lineage>
</organism>
<name>A0A0B7N870_9FUNG</name>
<proteinExistence type="predicted"/>
<dbReference type="EMBL" id="LN730391">
    <property type="protein sequence ID" value="CEP13644.1"/>
    <property type="molecule type" value="Genomic_DNA"/>
</dbReference>
<gene>
    <name evidence="1" type="primary">PARPA_07764.1 scaffold 30457</name>
</gene>
<protein>
    <submittedName>
        <fullName evidence="1">Uncharacterized protein</fullName>
    </submittedName>
</protein>
<keyword evidence="2" id="KW-1185">Reference proteome</keyword>